<dbReference type="RefSeq" id="WP_051191216.1">
    <property type="nucleotide sequence ID" value="NZ_JACHYA010000001.1"/>
</dbReference>
<gene>
    <name evidence="2" type="ORF">FHR31_000557</name>
</gene>
<accession>A0A7W5GP46</accession>
<dbReference type="InterPro" id="IPR010982">
    <property type="entry name" value="Lambda_DNA-bd_dom_sf"/>
</dbReference>
<evidence type="ECO:0000313" key="3">
    <source>
        <dbReference type="Proteomes" id="UP000530850"/>
    </source>
</evidence>
<proteinExistence type="predicted"/>
<comment type="caution">
    <text evidence="2">The sequence shown here is derived from an EMBL/GenBank/DDBJ whole genome shotgun (WGS) entry which is preliminary data.</text>
</comment>
<protein>
    <submittedName>
        <fullName evidence="2">Transcriptional regulator with XRE-family HTH domain</fullName>
    </submittedName>
</protein>
<reference evidence="2 3" key="1">
    <citation type="submission" date="2020-08" db="EMBL/GenBank/DDBJ databases">
        <title>Sequencing the genomes of 1000 actinobacteria strains.</title>
        <authorList>
            <person name="Klenk H.-P."/>
        </authorList>
    </citation>
    <scope>NUCLEOTIDE SEQUENCE [LARGE SCALE GENOMIC DNA]</scope>
    <source>
        <strain evidence="2 3">DSM 22242</strain>
    </source>
</reference>
<dbReference type="Proteomes" id="UP000530850">
    <property type="component" value="Unassembled WGS sequence"/>
</dbReference>
<evidence type="ECO:0000313" key="2">
    <source>
        <dbReference type="EMBL" id="MBB3170777.1"/>
    </source>
</evidence>
<dbReference type="InterPro" id="IPR001387">
    <property type="entry name" value="Cro/C1-type_HTH"/>
</dbReference>
<name>A0A7W5GP46_9ACTN</name>
<organism evidence="2 3">
    <name type="scientific">Parvibacter caecicola</name>
    <dbReference type="NCBI Taxonomy" id="747645"/>
    <lineage>
        <taxon>Bacteria</taxon>
        <taxon>Bacillati</taxon>
        <taxon>Actinomycetota</taxon>
        <taxon>Coriobacteriia</taxon>
        <taxon>Coriobacteriales</taxon>
        <taxon>Coriobacteriaceae</taxon>
        <taxon>Parvibacter</taxon>
    </lineage>
</organism>
<feature type="domain" description="HTH cro/C1-type" evidence="1">
    <location>
        <begin position="11"/>
        <end position="65"/>
    </location>
</feature>
<dbReference type="EMBL" id="JACHYA010000001">
    <property type="protein sequence ID" value="MBB3170777.1"/>
    <property type="molecule type" value="Genomic_DNA"/>
</dbReference>
<evidence type="ECO:0000259" key="1">
    <source>
        <dbReference type="PROSITE" id="PS50943"/>
    </source>
</evidence>
<dbReference type="GeneID" id="93357144"/>
<dbReference type="Pfam" id="PF13560">
    <property type="entry name" value="HTH_31"/>
    <property type="match status" value="1"/>
</dbReference>
<dbReference type="GO" id="GO:0003677">
    <property type="term" value="F:DNA binding"/>
    <property type="evidence" value="ECO:0007669"/>
    <property type="project" value="InterPro"/>
</dbReference>
<dbReference type="PROSITE" id="PS50943">
    <property type="entry name" value="HTH_CROC1"/>
    <property type="match status" value="1"/>
</dbReference>
<dbReference type="CDD" id="cd00093">
    <property type="entry name" value="HTH_XRE"/>
    <property type="match status" value="1"/>
</dbReference>
<dbReference type="SUPFAM" id="SSF47413">
    <property type="entry name" value="lambda repressor-like DNA-binding domains"/>
    <property type="match status" value="1"/>
</dbReference>
<sequence>MDHAKLVAIRMEAVREACGISVAELARRSSIDRKRLWYILDGQRQMRADEFIRLCVVMNVDMGFFLTSEMREELSYRRKKVIEDYGSGLCGLLPQSRRGEELCTR</sequence>
<dbReference type="Gene3D" id="1.10.260.40">
    <property type="entry name" value="lambda repressor-like DNA-binding domains"/>
    <property type="match status" value="1"/>
</dbReference>
<dbReference type="SMART" id="SM00530">
    <property type="entry name" value="HTH_XRE"/>
    <property type="match status" value="1"/>
</dbReference>
<dbReference type="AlphaFoldDB" id="A0A7W5GP46"/>